<gene>
    <name evidence="1" type="ORF">MRB53_006040</name>
</gene>
<evidence type="ECO:0000313" key="1">
    <source>
        <dbReference type="EMBL" id="KAJ8644292.1"/>
    </source>
</evidence>
<evidence type="ECO:0000313" key="2">
    <source>
        <dbReference type="Proteomes" id="UP001234297"/>
    </source>
</evidence>
<sequence length="235" mass="25555">MMFPAFFVFEDFKLRFEMGSLQMLLPLYSVVSSARLMSCLGVDSRSSRSLSHDVACQSPSSALATDLAYYKGIVASLLQMVQSFGESLSSIGSKVAQILALCAKLTRLSRGPALDVVELLLAKKGALESDYAIVCGRVAVVTPRSLVAQLACLRSRRALLEKEIADLDILVKDQQSSLDLDSSKMKSLEQSLSLVDADLHKLSTDPAFLNDVRVSYTSSVESEARGCIDDVLLYL</sequence>
<comment type="caution">
    <text evidence="1">The sequence shown here is derived from an EMBL/GenBank/DDBJ whole genome shotgun (WGS) entry which is preliminary data.</text>
</comment>
<name>A0ACC2MEU6_PERAE</name>
<protein>
    <submittedName>
        <fullName evidence="1">Uncharacterized protein</fullName>
    </submittedName>
</protein>
<dbReference type="Proteomes" id="UP001234297">
    <property type="component" value="Chromosome 2"/>
</dbReference>
<dbReference type="EMBL" id="CM056810">
    <property type="protein sequence ID" value="KAJ8644292.1"/>
    <property type="molecule type" value="Genomic_DNA"/>
</dbReference>
<keyword evidence="2" id="KW-1185">Reference proteome</keyword>
<organism evidence="1 2">
    <name type="scientific">Persea americana</name>
    <name type="common">Avocado</name>
    <dbReference type="NCBI Taxonomy" id="3435"/>
    <lineage>
        <taxon>Eukaryota</taxon>
        <taxon>Viridiplantae</taxon>
        <taxon>Streptophyta</taxon>
        <taxon>Embryophyta</taxon>
        <taxon>Tracheophyta</taxon>
        <taxon>Spermatophyta</taxon>
        <taxon>Magnoliopsida</taxon>
        <taxon>Magnoliidae</taxon>
        <taxon>Laurales</taxon>
        <taxon>Lauraceae</taxon>
        <taxon>Persea</taxon>
    </lineage>
</organism>
<accession>A0ACC2MEU6</accession>
<proteinExistence type="predicted"/>
<reference evidence="1 2" key="1">
    <citation type="journal article" date="2022" name="Hortic Res">
        <title>A haplotype resolved chromosomal level avocado genome allows analysis of novel avocado genes.</title>
        <authorList>
            <person name="Nath O."/>
            <person name="Fletcher S.J."/>
            <person name="Hayward A."/>
            <person name="Shaw L.M."/>
            <person name="Masouleh A.K."/>
            <person name="Furtado A."/>
            <person name="Henry R.J."/>
            <person name="Mitter N."/>
        </authorList>
    </citation>
    <scope>NUCLEOTIDE SEQUENCE [LARGE SCALE GENOMIC DNA]</scope>
    <source>
        <strain evidence="2">cv. Hass</strain>
    </source>
</reference>